<protein>
    <submittedName>
        <fullName evidence="6">Creatininase family protein</fullName>
    </submittedName>
</protein>
<evidence type="ECO:0000256" key="4">
    <source>
        <dbReference type="ARBA" id="ARBA00022833"/>
    </source>
</evidence>
<dbReference type="InterPro" id="IPR024087">
    <property type="entry name" value="Creatininase-like_sf"/>
</dbReference>
<comment type="caution">
    <text evidence="6">The sequence shown here is derived from an EMBL/GenBank/DDBJ whole genome shotgun (WGS) entry which is preliminary data.</text>
</comment>
<dbReference type="GO" id="GO:0009231">
    <property type="term" value="P:riboflavin biosynthetic process"/>
    <property type="evidence" value="ECO:0007669"/>
    <property type="project" value="TreeGrafter"/>
</dbReference>
<dbReference type="InterPro" id="IPR003785">
    <property type="entry name" value="Creatininase/forma_Hydrolase"/>
</dbReference>
<dbReference type="Gene3D" id="3.40.50.10310">
    <property type="entry name" value="Creatininase"/>
    <property type="match status" value="1"/>
</dbReference>
<evidence type="ECO:0000256" key="5">
    <source>
        <dbReference type="ARBA" id="ARBA00024029"/>
    </source>
</evidence>
<evidence type="ECO:0000256" key="2">
    <source>
        <dbReference type="ARBA" id="ARBA00022723"/>
    </source>
</evidence>
<gene>
    <name evidence="6" type="ORF">EII33_07195</name>
</gene>
<dbReference type="Pfam" id="PF02633">
    <property type="entry name" value="Creatininase"/>
    <property type="match status" value="1"/>
</dbReference>
<dbReference type="PANTHER" id="PTHR35005:SF1">
    <property type="entry name" value="2-AMINO-5-FORMYLAMINO-6-RIBOSYLAMINOPYRIMIDIN-4(3H)-ONE 5'-MONOPHOSPHATE DEFORMYLASE"/>
    <property type="match status" value="1"/>
</dbReference>
<dbReference type="RefSeq" id="WP_125239121.1">
    <property type="nucleotide sequence ID" value="NZ_RQYF01000026.1"/>
</dbReference>
<evidence type="ECO:0000256" key="1">
    <source>
        <dbReference type="ARBA" id="ARBA00001947"/>
    </source>
</evidence>
<evidence type="ECO:0000313" key="7">
    <source>
        <dbReference type="Proteomes" id="UP000279562"/>
    </source>
</evidence>
<dbReference type="GO" id="GO:0046872">
    <property type="term" value="F:metal ion binding"/>
    <property type="evidence" value="ECO:0007669"/>
    <property type="project" value="UniProtKB-KW"/>
</dbReference>
<dbReference type="PANTHER" id="PTHR35005">
    <property type="entry name" value="3-DEHYDRO-SCYLLO-INOSOSE HYDROLASE"/>
    <property type="match status" value="1"/>
</dbReference>
<dbReference type="Proteomes" id="UP000279562">
    <property type="component" value="Unassembled WGS sequence"/>
</dbReference>
<name>A0A3P2A7P6_9BACE</name>
<keyword evidence="7" id="KW-1185">Reference proteome</keyword>
<keyword evidence="4" id="KW-0862">Zinc</keyword>
<dbReference type="AlphaFoldDB" id="A0A3P2A7P6"/>
<organism evidence="6 7">
    <name type="scientific">Prevotella heparinolytica</name>
    <dbReference type="NCBI Taxonomy" id="28113"/>
    <lineage>
        <taxon>Bacteria</taxon>
        <taxon>Pseudomonadati</taxon>
        <taxon>Bacteroidota</taxon>
        <taxon>Bacteroidia</taxon>
        <taxon>Bacteroidales</taxon>
        <taxon>Bacteroidaceae</taxon>
        <taxon>Bacteroides</taxon>
    </lineage>
</organism>
<evidence type="ECO:0000256" key="3">
    <source>
        <dbReference type="ARBA" id="ARBA00022801"/>
    </source>
</evidence>
<reference evidence="6 7" key="1">
    <citation type="submission" date="2018-11" db="EMBL/GenBank/DDBJ databases">
        <title>Genomes From Bacteria Associated with the Canine Oral Cavity: a Test Case for Automated Genome-Based Taxonomic Assignment.</title>
        <authorList>
            <person name="Coil D.A."/>
            <person name="Jospin G."/>
            <person name="Darling A.E."/>
            <person name="Wallis C."/>
            <person name="Davis I.J."/>
            <person name="Harris S."/>
            <person name="Eisen J.A."/>
            <person name="Holcombe L.J."/>
            <person name="O'Flynn C."/>
        </authorList>
    </citation>
    <scope>NUCLEOTIDE SEQUENCE [LARGE SCALE GENOMIC DNA]</scope>
    <source>
        <strain evidence="6 7">OH1047_COT-310</strain>
    </source>
</reference>
<dbReference type="SUPFAM" id="SSF102215">
    <property type="entry name" value="Creatininase"/>
    <property type="match status" value="1"/>
</dbReference>
<dbReference type="GO" id="GO:0016811">
    <property type="term" value="F:hydrolase activity, acting on carbon-nitrogen (but not peptide) bonds, in linear amides"/>
    <property type="evidence" value="ECO:0007669"/>
    <property type="project" value="TreeGrafter"/>
</dbReference>
<proteinExistence type="inferred from homology"/>
<comment type="cofactor">
    <cofactor evidence="1">
        <name>Zn(2+)</name>
        <dbReference type="ChEBI" id="CHEBI:29105"/>
    </cofactor>
</comment>
<evidence type="ECO:0000313" key="6">
    <source>
        <dbReference type="EMBL" id="RRD91394.1"/>
    </source>
</evidence>
<keyword evidence="3" id="KW-0378">Hydrolase</keyword>
<dbReference type="EMBL" id="RQYF01000026">
    <property type="protein sequence ID" value="RRD91394.1"/>
    <property type="molecule type" value="Genomic_DNA"/>
</dbReference>
<accession>A0A3P2A7P6</accession>
<comment type="similarity">
    <text evidence="5">Belongs to the creatininase superfamily.</text>
</comment>
<keyword evidence="2" id="KW-0479">Metal-binding</keyword>
<sequence>MKNKNHLNLSLASYGEVRDLTYDLVVLPWGATEPHNLHLPYLTDAILSHAVAVDAAEKALQQYGVRCMVLPPVTLGSQNPGQRNLKFCIHARYETQKAVLADTVASLHAQGFRKLVLINGHGGNSFKNMIRDLAVDYPDFLIAVSDWFAVLPAKDYFDNPGDHADEMETSAMMHYHPESVDLSAAGSGNYKPFSLPALREKVAWMPRDWSRATEDTGIGNPSLSTAEKGRRFTQAVADKYAELFAQLSRTRFPEDFYETGSQEQ</sequence>